<dbReference type="SUPFAM" id="SSF46785">
    <property type="entry name" value="Winged helix' DNA-binding domain"/>
    <property type="match status" value="1"/>
</dbReference>
<protein>
    <submittedName>
        <fullName evidence="1">Transcriptional regulator</fullName>
    </submittedName>
</protein>
<gene>
    <name evidence="1" type="ORF">VSS37_06550</name>
</gene>
<keyword evidence="2" id="KW-1185">Reference proteome</keyword>
<comment type="caution">
    <text evidence="1">The sequence shown here is derived from an EMBL/GenBank/DDBJ whole genome shotgun (WGS) entry which is preliminary data.</text>
</comment>
<dbReference type="Pfam" id="PF25212">
    <property type="entry name" value="HVO_A0114"/>
    <property type="match status" value="1"/>
</dbReference>
<name>A0ABU6CVM0_9GAMM</name>
<accession>A0ABU6CVM0</accession>
<dbReference type="Proteomes" id="UP001308005">
    <property type="component" value="Unassembled WGS sequence"/>
</dbReference>
<evidence type="ECO:0000313" key="2">
    <source>
        <dbReference type="Proteomes" id="UP001308005"/>
    </source>
</evidence>
<dbReference type="RefSeq" id="WP_324693989.1">
    <property type="nucleotide sequence ID" value="NZ_JAYMYJ010000047.1"/>
</dbReference>
<organism evidence="1 2">
    <name type="scientific">Candidatus Thiothrix phosphatis</name>
    <dbReference type="NCBI Taxonomy" id="3112415"/>
    <lineage>
        <taxon>Bacteria</taxon>
        <taxon>Pseudomonadati</taxon>
        <taxon>Pseudomonadota</taxon>
        <taxon>Gammaproteobacteria</taxon>
        <taxon>Thiotrichales</taxon>
        <taxon>Thiotrichaceae</taxon>
        <taxon>Thiothrix</taxon>
    </lineage>
</organism>
<proteinExistence type="predicted"/>
<evidence type="ECO:0000313" key="1">
    <source>
        <dbReference type="EMBL" id="MEB4590631.1"/>
    </source>
</evidence>
<dbReference type="InterPro" id="IPR036388">
    <property type="entry name" value="WH-like_DNA-bd_sf"/>
</dbReference>
<reference evidence="2" key="1">
    <citation type="submission" date="2023-07" db="EMBL/GenBank/DDBJ databases">
        <title>The carbon used by Thiothrix.</title>
        <authorList>
            <person name="Chen L."/>
        </authorList>
    </citation>
    <scope>NUCLEOTIDE SEQUENCE [LARGE SCALE GENOMIC DNA]</scope>
</reference>
<dbReference type="EMBL" id="JAYMYJ010000047">
    <property type="protein sequence ID" value="MEB4590631.1"/>
    <property type="molecule type" value="Genomic_DNA"/>
</dbReference>
<dbReference type="Gene3D" id="1.10.10.10">
    <property type="entry name" value="Winged helix-like DNA-binding domain superfamily/Winged helix DNA-binding domain"/>
    <property type="match status" value="1"/>
</dbReference>
<sequence>MNQNRKLIISITSEADVMQDFKAGFLQAFNTGSYQPEHIYFSSPAALFQKITPKRWELIAKLQETGTVSIRELARLLGRDIRRVHDDTVALIEEGVVEREGNGVCVPFAEIHTDFSLKSKAA</sequence>
<dbReference type="InterPro" id="IPR036390">
    <property type="entry name" value="WH_DNA-bd_sf"/>
</dbReference>